<dbReference type="Pfam" id="PF08858">
    <property type="entry name" value="IDEAL"/>
    <property type="match status" value="1"/>
</dbReference>
<dbReference type="SMART" id="SM00914">
    <property type="entry name" value="IDEAL"/>
    <property type="match status" value="1"/>
</dbReference>
<evidence type="ECO:0000313" key="3">
    <source>
        <dbReference type="Proteomes" id="UP000637359"/>
    </source>
</evidence>
<dbReference type="EMBL" id="JACOOL010000010">
    <property type="protein sequence ID" value="MBC5637924.1"/>
    <property type="molecule type" value="Genomic_DNA"/>
</dbReference>
<dbReference type="AlphaFoldDB" id="A0A923RJD5"/>
<keyword evidence="3" id="KW-1185">Reference proteome</keyword>
<dbReference type="RefSeq" id="WP_186870629.1">
    <property type="nucleotide sequence ID" value="NZ_JACOOL010000010.1"/>
</dbReference>
<dbReference type="Proteomes" id="UP000637359">
    <property type="component" value="Unassembled WGS sequence"/>
</dbReference>
<reference evidence="2" key="1">
    <citation type="submission" date="2020-08" db="EMBL/GenBank/DDBJ databases">
        <title>Genome public.</title>
        <authorList>
            <person name="Liu C."/>
            <person name="Sun Q."/>
        </authorList>
    </citation>
    <scope>NUCLEOTIDE SEQUENCE</scope>
    <source>
        <strain evidence="2">BX22</strain>
    </source>
</reference>
<dbReference type="InterPro" id="IPR027393">
    <property type="entry name" value="Virus_scaffolding_prot_C"/>
</dbReference>
<accession>A0A923RJD5</accession>
<organism evidence="2 3">
    <name type="scientific">Ornithinibacillus hominis</name>
    <dbReference type="NCBI Taxonomy" id="2763055"/>
    <lineage>
        <taxon>Bacteria</taxon>
        <taxon>Bacillati</taxon>
        <taxon>Bacillota</taxon>
        <taxon>Bacilli</taxon>
        <taxon>Bacillales</taxon>
        <taxon>Bacillaceae</taxon>
        <taxon>Ornithinibacillus</taxon>
    </lineage>
</organism>
<evidence type="ECO:0000313" key="2">
    <source>
        <dbReference type="EMBL" id="MBC5637924.1"/>
    </source>
</evidence>
<dbReference type="Gene3D" id="4.10.810.10">
    <property type="entry name" value="Virus Scaffolding Protein, Chain A"/>
    <property type="match status" value="1"/>
</dbReference>
<sequence length="145" mass="17593">MISVKMLKPYYIKADDEFVRIILAYQYFSVSINKHVYQFIPVEAKEIRINRKTRRVENVESRFAFQKGKEIIYMTMTELITLPDFLTQLHHIAKPYYEEVHEMDEIASENRLILEELEKYNLKRLIDKALDERDEKMFRELVKLL</sequence>
<feature type="domain" description="IDEAL" evidence="1">
    <location>
        <begin position="113"/>
        <end position="145"/>
    </location>
</feature>
<name>A0A923RJD5_9BACI</name>
<dbReference type="InterPro" id="IPR014957">
    <property type="entry name" value="IDEAL_dom"/>
</dbReference>
<gene>
    <name evidence="2" type="ORF">H8S33_14025</name>
</gene>
<comment type="caution">
    <text evidence="2">The sequence shown here is derived from an EMBL/GenBank/DDBJ whole genome shotgun (WGS) entry which is preliminary data.</text>
</comment>
<protein>
    <submittedName>
        <fullName evidence="2">IDEAL domain-containing protein</fullName>
    </submittedName>
</protein>
<evidence type="ECO:0000259" key="1">
    <source>
        <dbReference type="SMART" id="SM00914"/>
    </source>
</evidence>
<proteinExistence type="predicted"/>